<feature type="binding site" evidence="11">
    <location>
        <position position="165"/>
    </location>
    <ligand>
        <name>CTP</name>
        <dbReference type="ChEBI" id="CHEBI:37563"/>
    </ligand>
</feature>
<evidence type="ECO:0000313" key="15">
    <source>
        <dbReference type="EMBL" id="MFD2728806.1"/>
    </source>
</evidence>
<keyword evidence="3 11" id="KW-0819">tRNA processing</keyword>
<keyword evidence="5 11" id="KW-0479">Metal-binding</keyword>
<dbReference type="HAMAP" id="MF_01263">
    <property type="entry name" value="CCA_bact_type3"/>
    <property type="match status" value="1"/>
</dbReference>
<dbReference type="Gene3D" id="1.10.246.80">
    <property type="match status" value="1"/>
</dbReference>
<dbReference type="CDD" id="cd05398">
    <property type="entry name" value="NT_ClassII-CCAase"/>
    <property type="match status" value="1"/>
</dbReference>
<name>A0ABW5TI36_9ENTE</name>
<evidence type="ECO:0000256" key="1">
    <source>
        <dbReference type="ARBA" id="ARBA00001946"/>
    </source>
</evidence>
<keyword evidence="7 11" id="KW-0692">RNA repair</keyword>
<evidence type="ECO:0000256" key="3">
    <source>
        <dbReference type="ARBA" id="ARBA00022694"/>
    </source>
</evidence>
<evidence type="ECO:0000256" key="2">
    <source>
        <dbReference type="ARBA" id="ARBA00022679"/>
    </source>
</evidence>
<feature type="binding site" evidence="11">
    <location>
        <position position="45"/>
    </location>
    <ligand>
        <name>Mg(2+)</name>
        <dbReference type="ChEBI" id="CHEBI:18420"/>
    </ligand>
</feature>
<comment type="miscellaneous">
    <text evidence="11">A single active site specifically recognizes both ATP and CTP and is responsible for their addition.</text>
</comment>
<sequence length="406" mass="47301">MSLLNLPIEFSEAKPVIQKIQKAGFEAYFVGGCVRDVLLNQTIHDVDIATSAFPSEVKQLFPRTIDVGIEHGTVLVLWNEKQYEVTTFRTESTYQDYRRPDHVTFVRSLKEDLKRRDFTMNALALSESGEIIDLFHGVGDIQEKIIRAVGDANERFHEDALRMMRGLRFVSQLNFAMDSTTLSAIRKHSHLLSQISIERIRVEWEKLLIGQARKKALALFLETSCFCYCPHFEEQQKNLEKFMNLPTMQIKKIDEAWTLLCDQLVLSEAEIVPLLKDWKLSNHSIRQIQKCYQGLQYRKTAAWTNWMVYQLGKDTVMSVETLLPFFEKKPSFEQIEMISEQLTIHSLKDLQINGHDLQKGLNKKPGKWMSDILHFLEKKVVQREIENNKDDLLREAHHYLEITKEA</sequence>
<dbReference type="GO" id="GO:0004810">
    <property type="term" value="F:CCA tRNA nucleotidyltransferase activity"/>
    <property type="evidence" value="ECO:0007669"/>
    <property type="project" value="UniProtKB-EC"/>
</dbReference>
<comment type="cofactor">
    <cofactor evidence="1 11">
        <name>Mg(2+)</name>
        <dbReference type="ChEBI" id="CHEBI:18420"/>
    </cofactor>
</comment>
<feature type="binding site" evidence="11">
    <location>
        <position position="35"/>
    </location>
    <ligand>
        <name>CTP</name>
        <dbReference type="ChEBI" id="CHEBI:37563"/>
    </ligand>
</feature>
<evidence type="ECO:0000259" key="12">
    <source>
        <dbReference type="Pfam" id="PF01743"/>
    </source>
</evidence>
<feature type="binding site" evidence="11">
    <location>
        <position position="162"/>
    </location>
    <ligand>
        <name>CTP</name>
        <dbReference type="ChEBI" id="CHEBI:37563"/>
    </ligand>
</feature>
<keyword evidence="8 11" id="KW-0067">ATP-binding</keyword>
<evidence type="ECO:0000256" key="10">
    <source>
        <dbReference type="ARBA" id="ARBA00022884"/>
    </source>
</evidence>
<comment type="subunit">
    <text evidence="11">Homodimer.</text>
</comment>
<dbReference type="InterPro" id="IPR032828">
    <property type="entry name" value="PolyA_RNA-bd"/>
</dbReference>
<dbReference type="InterPro" id="IPR043519">
    <property type="entry name" value="NT_sf"/>
</dbReference>
<feature type="binding site" evidence="11">
    <location>
        <position position="116"/>
    </location>
    <ligand>
        <name>CTP</name>
        <dbReference type="ChEBI" id="CHEBI:37563"/>
    </ligand>
</feature>
<keyword evidence="2 11" id="KW-0808">Transferase</keyword>
<evidence type="ECO:0000256" key="9">
    <source>
        <dbReference type="ARBA" id="ARBA00022842"/>
    </source>
</evidence>
<dbReference type="Gene3D" id="1.20.58.560">
    <property type="match status" value="1"/>
</dbReference>
<accession>A0ABW5TI36</accession>
<evidence type="ECO:0000256" key="11">
    <source>
        <dbReference type="HAMAP-Rule" id="MF_01263"/>
    </source>
</evidence>
<reference evidence="16" key="1">
    <citation type="journal article" date="2019" name="Int. J. Syst. Evol. Microbiol.">
        <title>The Global Catalogue of Microorganisms (GCM) 10K type strain sequencing project: providing services to taxonomists for standard genome sequencing and annotation.</title>
        <authorList>
            <consortium name="The Broad Institute Genomics Platform"/>
            <consortium name="The Broad Institute Genome Sequencing Center for Infectious Disease"/>
            <person name="Wu L."/>
            <person name="Ma J."/>
        </authorList>
    </citation>
    <scope>NUCLEOTIDE SEQUENCE [LARGE SCALE GENOMIC DNA]</scope>
    <source>
        <strain evidence="16">TISTR 932</strain>
    </source>
</reference>
<dbReference type="SUPFAM" id="SSF81891">
    <property type="entry name" value="Poly A polymerase C-terminal region-like"/>
    <property type="match status" value="1"/>
</dbReference>
<organism evidence="15 16">
    <name type="scientific">Enterococcus camelliae</name>
    <dbReference type="NCBI Taxonomy" id="453959"/>
    <lineage>
        <taxon>Bacteria</taxon>
        <taxon>Bacillati</taxon>
        <taxon>Bacillota</taxon>
        <taxon>Bacilli</taxon>
        <taxon>Lactobacillales</taxon>
        <taxon>Enterococcaceae</taxon>
        <taxon>Enterococcus</taxon>
    </lineage>
</organism>
<feature type="binding site" evidence="11">
    <location>
        <position position="162"/>
    </location>
    <ligand>
        <name>ATP</name>
        <dbReference type="ChEBI" id="CHEBI:30616"/>
    </ligand>
</feature>
<feature type="binding site" evidence="11">
    <location>
        <position position="168"/>
    </location>
    <ligand>
        <name>CTP</name>
        <dbReference type="ChEBI" id="CHEBI:37563"/>
    </ligand>
</feature>
<dbReference type="Pfam" id="PF13735">
    <property type="entry name" value="tRNA_NucTran2_2"/>
    <property type="match status" value="1"/>
</dbReference>
<dbReference type="Pfam" id="PF01743">
    <property type="entry name" value="PolyA_pol"/>
    <property type="match status" value="1"/>
</dbReference>
<keyword evidence="6 11" id="KW-0547">Nucleotide-binding</keyword>
<dbReference type="InterPro" id="IPR050264">
    <property type="entry name" value="Bact_CCA-adding_enz_type3_sf"/>
</dbReference>
<comment type="function">
    <text evidence="11">Catalyzes the addition and repair of the essential 3'-terminal CCA sequence in tRNAs without using a nucleic acid template. Adds these three nucleotides in the order of C, C, and A to the tRNA nucleotide-73, using CTP and ATP as substrates and producing inorganic pyrophosphate. tRNA 3'-terminal CCA addition is required both for tRNA processing and repair. Also involved in tRNA surveillance by mediating tandem CCA addition to generate a CCACCA at the 3' terminus of unstable tRNAs. While stable tRNAs receive only 3'-terminal CCA, unstable tRNAs are marked with CCACCA and rapidly degraded.</text>
</comment>
<evidence type="ECO:0000256" key="4">
    <source>
        <dbReference type="ARBA" id="ARBA00022695"/>
    </source>
</evidence>
<keyword evidence="16" id="KW-1185">Reference proteome</keyword>
<protein>
    <recommendedName>
        <fullName evidence="11">CCA-adding enzyme</fullName>
        <ecNumber evidence="11">2.7.7.72</ecNumber>
    </recommendedName>
    <alternativeName>
        <fullName evidence="11">CCA tRNA nucleotidyltransferase</fullName>
    </alternativeName>
    <alternativeName>
        <fullName evidence="11">tRNA CCA-pyrophosphorylase</fullName>
    </alternativeName>
    <alternativeName>
        <fullName evidence="11">tRNA adenylyl-/cytidylyl- transferase</fullName>
    </alternativeName>
    <alternativeName>
        <fullName evidence="11">tRNA nucleotidyltransferase</fullName>
    </alternativeName>
    <alternativeName>
        <fullName evidence="11">tRNA-NT</fullName>
    </alternativeName>
</protein>
<dbReference type="EMBL" id="JBHUMO010000034">
    <property type="protein sequence ID" value="MFD2728806.1"/>
    <property type="molecule type" value="Genomic_DNA"/>
</dbReference>
<feature type="binding site" evidence="11">
    <location>
        <position position="159"/>
    </location>
    <ligand>
        <name>CTP</name>
        <dbReference type="ChEBI" id="CHEBI:37563"/>
    </ligand>
</feature>
<keyword evidence="10 11" id="KW-0694">RNA-binding</keyword>
<evidence type="ECO:0000259" key="14">
    <source>
        <dbReference type="Pfam" id="PF13735"/>
    </source>
</evidence>
<keyword evidence="9 11" id="KW-0460">Magnesium</keyword>
<evidence type="ECO:0000256" key="6">
    <source>
        <dbReference type="ARBA" id="ARBA00022741"/>
    </source>
</evidence>
<feature type="domain" description="Poly A polymerase head" evidence="12">
    <location>
        <begin position="27"/>
        <end position="147"/>
    </location>
</feature>
<dbReference type="SUPFAM" id="SSF81301">
    <property type="entry name" value="Nucleotidyltransferase"/>
    <property type="match status" value="1"/>
</dbReference>
<dbReference type="InterPro" id="IPR032810">
    <property type="entry name" value="CCA-adding_enz_C"/>
</dbReference>
<dbReference type="Proteomes" id="UP001597427">
    <property type="component" value="Unassembled WGS sequence"/>
</dbReference>
<feature type="binding site" evidence="11">
    <location>
        <position position="47"/>
    </location>
    <ligand>
        <name>Mg(2+)</name>
        <dbReference type="ChEBI" id="CHEBI:18420"/>
    </ligand>
</feature>
<dbReference type="Gene3D" id="3.30.460.10">
    <property type="entry name" value="Beta Polymerase, domain 2"/>
    <property type="match status" value="1"/>
</dbReference>
<evidence type="ECO:0000259" key="13">
    <source>
        <dbReference type="Pfam" id="PF12627"/>
    </source>
</evidence>
<feature type="binding site" evidence="11">
    <location>
        <position position="32"/>
    </location>
    <ligand>
        <name>ATP</name>
        <dbReference type="ChEBI" id="CHEBI:30616"/>
    </ligand>
</feature>
<dbReference type="InterPro" id="IPR023068">
    <property type="entry name" value="CCA-adding_enz_firmicutes"/>
</dbReference>
<feature type="binding site" evidence="11">
    <location>
        <position position="116"/>
    </location>
    <ligand>
        <name>ATP</name>
        <dbReference type="ChEBI" id="CHEBI:30616"/>
    </ligand>
</feature>
<dbReference type="PANTHER" id="PTHR46173">
    <property type="entry name" value="CCA TRNA NUCLEOTIDYLTRANSFERASE 1, MITOCHONDRIAL"/>
    <property type="match status" value="1"/>
</dbReference>
<evidence type="ECO:0000256" key="5">
    <source>
        <dbReference type="ARBA" id="ARBA00022723"/>
    </source>
</evidence>
<dbReference type="InterPro" id="IPR002646">
    <property type="entry name" value="PolA_pol_head_dom"/>
</dbReference>
<comment type="catalytic activity">
    <reaction evidence="11">
        <text>a tRNA precursor + 2 CTP + ATP = a tRNA with a 3' CCA end + 3 diphosphate</text>
        <dbReference type="Rhea" id="RHEA:14433"/>
        <dbReference type="Rhea" id="RHEA-COMP:10465"/>
        <dbReference type="Rhea" id="RHEA-COMP:10468"/>
        <dbReference type="ChEBI" id="CHEBI:30616"/>
        <dbReference type="ChEBI" id="CHEBI:33019"/>
        <dbReference type="ChEBI" id="CHEBI:37563"/>
        <dbReference type="ChEBI" id="CHEBI:74896"/>
        <dbReference type="ChEBI" id="CHEBI:83071"/>
        <dbReference type="EC" id="2.7.7.72"/>
    </reaction>
</comment>
<dbReference type="PANTHER" id="PTHR46173:SF1">
    <property type="entry name" value="CCA TRNA NUCLEOTIDYLTRANSFERASE 1, MITOCHONDRIAL"/>
    <property type="match status" value="1"/>
</dbReference>
<evidence type="ECO:0000313" key="16">
    <source>
        <dbReference type="Proteomes" id="UP001597427"/>
    </source>
</evidence>
<dbReference type="NCBIfam" id="NF009814">
    <property type="entry name" value="PRK13299.1"/>
    <property type="match status" value="1"/>
</dbReference>
<feature type="binding site" evidence="11">
    <location>
        <position position="165"/>
    </location>
    <ligand>
        <name>ATP</name>
        <dbReference type="ChEBI" id="CHEBI:30616"/>
    </ligand>
</feature>
<keyword evidence="4 11" id="KW-0548">Nucleotidyltransferase</keyword>
<gene>
    <name evidence="11" type="primary">cca</name>
    <name evidence="15" type="ORF">ACFSR0_05120</name>
</gene>
<feature type="binding site" evidence="11">
    <location>
        <position position="32"/>
    </location>
    <ligand>
        <name>CTP</name>
        <dbReference type="ChEBI" id="CHEBI:37563"/>
    </ligand>
</feature>
<comment type="similarity">
    <text evidence="11">Belongs to the tRNA nucleotidyltransferase/poly(A) polymerase family. Bacterial CCA-adding enzyme type 3 subfamily.</text>
</comment>
<proteinExistence type="inferred from homology"/>
<comment type="catalytic activity">
    <reaction evidence="11">
        <text>a tRNA with a 3' CCA end + 2 CTP + ATP = a tRNA with a 3' CCACCA end + 3 diphosphate</text>
        <dbReference type="Rhea" id="RHEA:76235"/>
        <dbReference type="Rhea" id="RHEA-COMP:10468"/>
        <dbReference type="Rhea" id="RHEA-COMP:18655"/>
        <dbReference type="ChEBI" id="CHEBI:30616"/>
        <dbReference type="ChEBI" id="CHEBI:33019"/>
        <dbReference type="ChEBI" id="CHEBI:37563"/>
        <dbReference type="ChEBI" id="CHEBI:83071"/>
        <dbReference type="ChEBI" id="CHEBI:195187"/>
    </reaction>
</comment>
<feature type="binding site" evidence="11">
    <location>
        <position position="168"/>
    </location>
    <ligand>
        <name>ATP</name>
        <dbReference type="ChEBI" id="CHEBI:30616"/>
    </ligand>
</feature>
<feature type="binding site" evidence="11">
    <location>
        <position position="35"/>
    </location>
    <ligand>
        <name>ATP</name>
        <dbReference type="ChEBI" id="CHEBI:30616"/>
    </ligand>
</feature>
<evidence type="ECO:0000256" key="8">
    <source>
        <dbReference type="ARBA" id="ARBA00022840"/>
    </source>
</evidence>
<dbReference type="Gene3D" id="1.10.110.30">
    <property type="match status" value="1"/>
</dbReference>
<feature type="domain" description="tRNA nucleotidyltransferase/poly(A) polymerase RNA and SrmB- binding" evidence="13">
    <location>
        <begin position="174"/>
        <end position="226"/>
    </location>
</feature>
<comment type="caution">
    <text evidence="15">The sequence shown here is derived from an EMBL/GenBank/DDBJ whole genome shotgun (WGS) entry which is preliminary data.</text>
</comment>
<dbReference type="Pfam" id="PF12627">
    <property type="entry name" value="PolyA_pol_RNAbd"/>
    <property type="match status" value="1"/>
</dbReference>
<evidence type="ECO:0000256" key="7">
    <source>
        <dbReference type="ARBA" id="ARBA00022800"/>
    </source>
</evidence>
<dbReference type="EC" id="2.7.7.72" evidence="11"/>
<dbReference type="RefSeq" id="WP_379980570.1">
    <property type="nucleotide sequence ID" value="NZ_JBHUMO010000034.1"/>
</dbReference>
<feature type="domain" description="CCA-adding enzyme C-terminal" evidence="14">
    <location>
        <begin position="249"/>
        <end position="394"/>
    </location>
</feature>
<feature type="binding site" evidence="11">
    <location>
        <position position="159"/>
    </location>
    <ligand>
        <name>ATP</name>
        <dbReference type="ChEBI" id="CHEBI:30616"/>
    </ligand>
</feature>